<gene>
    <name evidence="1" type="ORF">A0U93_05110</name>
</gene>
<accession>A0A1U9KNY5</accession>
<dbReference type="STRING" id="320497.A0U93_05110"/>
<reference evidence="1 2" key="1">
    <citation type="submission" date="2016-03" db="EMBL/GenBank/DDBJ databases">
        <title>Acetic acid bacteria sequencing.</title>
        <authorList>
            <person name="Brandt J."/>
            <person name="Jakob F."/>
            <person name="Vogel R.F."/>
        </authorList>
    </citation>
    <scope>NUCLEOTIDE SEQUENCE [LARGE SCALE GENOMIC DNA]</scope>
    <source>
        <strain evidence="1 2">NBRC 101099</strain>
    </source>
</reference>
<sequence>MARLDKPATVERAFGLPSLFLDPKMGQMNSFVALYRDRLASIRVHGCEMSQNGSIATGASKRGLS</sequence>
<evidence type="ECO:0000313" key="2">
    <source>
        <dbReference type="Proteomes" id="UP000188604"/>
    </source>
</evidence>
<keyword evidence="2" id="KW-1185">Reference proteome</keyword>
<name>A0A1U9KNY5_9PROT</name>
<dbReference type="AlphaFoldDB" id="A0A1U9KNY5"/>
<protein>
    <submittedName>
        <fullName evidence="1">Uncharacterized protein</fullName>
    </submittedName>
</protein>
<dbReference type="Proteomes" id="UP000188604">
    <property type="component" value="Chromosome"/>
</dbReference>
<dbReference type="KEGG" id="nch:A0U93_05110"/>
<proteinExistence type="predicted"/>
<organism evidence="1 2">
    <name type="scientific">Neoasaia chiangmaiensis</name>
    <dbReference type="NCBI Taxonomy" id="320497"/>
    <lineage>
        <taxon>Bacteria</taxon>
        <taxon>Pseudomonadati</taxon>
        <taxon>Pseudomonadota</taxon>
        <taxon>Alphaproteobacteria</taxon>
        <taxon>Acetobacterales</taxon>
        <taxon>Acetobacteraceae</taxon>
        <taxon>Neoasaia</taxon>
    </lineage>
</organism>
<dbReference type="EMBL" id="CP014691">
    <property type="protein sequence ID" value="AQS87420.1"/>
    <property type="molecule type" value="Genomic_DNA"/>
</dbReference>
<evidence type="ECO:0000313" key="1">
    <source>
        <dbReference type="EMBL" id="AQS87420.1"/>
    </source>
</evidence>